<name>A0ACC2QSQ8_9NEOP</name>
<evidence type="ECO:0000313" key="2">
    <source>
        <dbReference type="Proteomes" id="UP001231649"/>
    </source>
</evidence>
<sequence length="524" mass="58933">MQWCHYVLWLCVSVHVCVCKRALVVFPVASRSHTLLGDHLVTTLLNGGHNVTYVTTFTRVKAAERLRVIDISSAATDDTEPGSSPRLPVLSSSRLPPHEFLLEGTRTAERAVRHPDVQALMKDVAEEFDIVVAEWYYSALLAPLAAVFDCPLVWYSSIDASWMSLQLVHEASSPTLFADPMAAALPTLPPSVVDRVYRIGRQAYLSAWVYYITQYVESPAYYEIYQLAIQWRGRSPPLYEDLVRDGAMLLVNSQPLLGQGLPLPHNAKYIGGHHIEGSDATLPKNLQHLLDTAKHGVIYFNLGGTVSEDLPVEMKQELLRAFRQVEQTVVWKYRGKLDYVPGNVRLVERAPQLAVLKHPNTVMMITHGGYLSYMEAMYYGVPIIGMPVRRDQLLTVDLAAARGRGIRVPISSMIGYRVKEAIIEILGNYSYRSNAKEASVVLQNPLVPMKQELLYWVEQVMSTRGAPHLRSPVLQLSVVERLHLDVLALLAMVAWFLTKLAKLVKVYWDDFGTECQDLENKKND</sequence>
<protein>
    <submittedName>
        <fullName evidence="1">Uncharacterized protein</fullName>
    </submittedName>
</protein>
<dbReference type="EMBL" id="CM056791">
    <property type="protein sequence ID" value="KAJ8725328.1"/>
    <property type="molecule type" value="Genomic_DNA"/>
</dbReference>
<accession>A0ACC2QSQ8</accession>
<comment type="caution">
    <text evidence="1">The sequence shown here is derived from an EMBL/GenBank/DDBJ whole genome shotgun (WGS) entry which is preliminary data.</text>
</comment>
<organism evidence="1 2">
    <name type="scientific">Mythimna loreyi</name>
    <dbReference type="NCBI Taxonomy" id="667449"/>
    <lineage>
        <taxon>Eukaryota</taxon>
        <taxon>Metazoa</taxon>
        <taxon>Ecdysozoa</taxon>
        <taxon>Arthropoda</taxon>
        <taxon>Hexapoda</taxon>
        <taxon>Insecta</taxon>
        <taxon>Pterygota</taxon>
        <taxon>Neoptera</taxon>
        <taxon>Endopterygota</taxon>
        <taxon>Lepidoptera</taxon>
        <taxon>Glossata</taxon>
        <taxon>Ditrysia</taxon>
        <taxon>Noctuoidea</taxon>
        <taxon>Noctuidae</taxon>
        <taxon>Noctuinae</taxon>
        <taxon>Hadenini</taxon>
        <taxon>Mythimna</taxon>
    </lineage>
</organism>
<keyword evidence="2" id="KW-1185">Reference proteome</keyword>
<dbReference type="Proteomes" id="UP001231649">
    <property type="component" value="Chromosome 15"/>
</dbReference>
<proteinExistence type="predicted"/>
<reference evidence="1" key="1">
    <citation type="submission" date="2023-03" db="EMBL/GenBank/DDBJ databases">
        <title>Chromosome-level genomes of two armyworms, Mythimna separata and Mythimna loreyi, provide insights into the biosynthesis and reception of sex pheromones.</title>
        <authorList>
            <person name="Zhao H."/>
        </authorList>
    </citation>
    <scope>NUCLEOTIDE SEQUENCE</scope>
    <source>
        <strain evidence="1">BeijingLab</strain>
    </source>
</reference>
<evidence type="ECO:0000313" key="1">
    <source>
        <dbReference type="EMBL" id="KAJ8725328.1"/>
    </source>
</evidence>
<gene>
    <name evidence="1" type="ORF">PYW08_003511</name>
</gene>